<sequence length="167" mass="18909">MARRNADGTYRYVLVLGAKVNGIQPSRALLHRIEAAAEYAKQYPHVELIASGGQGPDEGMAEARVIARELTARGIDAARIHIEAESTSTYENFLFSRSIWSGESGLTVVTNDFHVRRARLVGRLYFGLSTDALYARTPTATKLKYVVREQLAYVKLFINYMRWKWRP</sequence>
<dbReference type="InterPro" id="IPR051599">
    <property type="entry name" value="Cell_Envelope_Assoc"/>
</dbReference>
<reference evidence="2" key="1">
    <citation type="submission" date="2022-07" db="EMBL/GenBank/DDBJ databases">
        <title>Complete genome of CX2.</title>
        <authorList>
            <person name="Cao G."/>
        </authorList>
    </citation>
    <scope>NUCLEOTIDE SEQUENCE</scope>
    <source>
        <strain evidence="2">CX2</strain>
    </source>
</reference>
<evidence type="ECO:0000313" key="3">
    <source>
        <dbReference type="Proteomes" id="UP001060325"/>
    </source>
</evidence>
<gene>
    <name evidence="2" type="ORF">NMQ00_03875</name>
</gene>
<dbReference type="PANTHER" id="PTHR30336">
    <property type="entry name" value="INNER MEMBRANE PROTEIN, PROBABLE PERMEASE"/>
    <property type="match status" value="1"/>
</dbReference>
<dbReference type="PANTHER" id="PTHR30336:SF4">
    <property type="entry name" value="ENVELOPE BIOGENESIS FACTOR ELYC"/>
    <property type="match status" value="1"/>
</dbReference>
<protein>
    <submittedName>
        <fullName evidence="2">YdcF family protein</fullName>
    </submittedName>
</protein>
<dbReference type="InterPro" id="IPR014729">
    <property type="entry name" value="Rossmann-like_a/b/a_fold"/>
</dbReference>
<dbReference type="Proteomes" id="UP001060325">
    <property type="component" value="Chromosome"/>
</dbReference>
<dbReference type="Pfam" id="PF02698">
    <property type="entry name" value="DUF218"/>
    <property type="match status" value="1"/>
</dbReference>
<evidence type="ECO:0000313" key="2">
    <source>
        <dbReference type="EMBL" id="UTT43652.1"/>
    </source>
</evidence>
<dbReference type="RefSeq" id="WP_255178019.1">
    <property type="nucleotide sequence ID" value="NZ_CP101462.1"/>
</dbReference>
<dbReference type="EMBL" id="CP101462">
    <property type="protein sequence ID" value="UTT43652.1"/>
    <property type="molecule type" value="Genomic_DNA"/>
</dbReference>
<dbReference type="InterPro" id="IPR003848">
    <property type="entry name" value="DUF218"/>
</dbReference>
<feature type="domain" description="DUF218" evidence="1">
    <location>
        <begin position="12"/>
        <end position="130"/>
    </location>
</feature>
<dbReference type="Gene3D" id="3.40.50.620">
    <property type="entry name" value="HUPs"/>
    <property type="match status" value="1"/>
</dbReference>
<dbReference type="CDD" id="cd06259">
    <property type="entry name" value="YdcF-like"/>
    <property type="match status" value="1"/>
</dbReference>
<proteinExistence type="predicted"/>
<accession>A0ABY5FR25</accession>
<name>A0ABY5FR25_9BACL</name>
<keyword evidence="3" id="KW-1185">Reference proteome</keyword>
<evidence type="ECO:0000259" key="1">
    <source>
        <dbReference type="Pfam" id="PF02698"/>
    </source>
</evidence>
<organism evidence="2 3">
    <name type="scientific">Exiguobacterium aurantiacum</name>
    <dbReference type="NCBI Taxonomy" id="33987"/>
    <lineage>
        <taxon>Bacteria</taxon>
        <taxon>Bacillati</taxon>
        <taxon>Bacillota</taxon>
        <taxon>Bacilli</taxon>
        <taxon>Bacillales</taxon>
        <taxon>Bacillales Family XII. Incertae Sedis</taxon>
        <taxon>Exiguobacterium</taxon>
    </lineage>
</organism>